<dbReference type="OrthoDB" id="146767at2157"/>
<dbReference type="InterPro" id="IPR029063">
    <property type="entry name" value="SAM-dependent_MTases_sf"/>
</dbReference>
<evidence type="ECO:0000313" key="2">
    <source>
        <dbReference type="Proteomes" id="UP000007813"/>
    </source>
</evidence>
<comment type="caution">
    <text evidence="1">The sequence shown here is derived from an EMBL/GenBank/DDBJ whole genome shotgun (WGS) entry which is preliminary data.</text>
</comment>
<dbReference type="Gene3D" id="3.40.50.150">
    <property type="entry name" value="Vaccinia Virus protein VP39"/>
    <property type="match status" value="1"/>
</dbReference>
<gene>
    <name evidence="1" type="ORF">HSB1_15980</name>
</gene>
<name>J2ZFH0_9EURY</name>
<organism evidence="1 2">
    <name type="scientific">Halogranum salarium B-1</name>
    <dbReference type="NCBI Taxonomy" id="1210908"/>
    <lineage>
        <taxon>Archaea</taxon>
        <taxon>Methanobacteriati</taxon>
        <taxon>Methanobacteriota</taxon>
        <taxon>Stenosarchaea group</taxon>
        <taxon>Halobacteria</taxon>
        <taxon>Halobacteriales</taxon>
        <taxon>Haloferacaceae</taxon>
    </lineage>
</organism>
<dbReference type="Gene3D" id="1.10.10.10">
    <property type="entry name" value="Winged helix-like DNA-binding domain superfamily/Winged helix DNA-binding domain"/>
    <property type="match status" value="1"/>
</dbReference>
<dbReference type="EMBL" id="ALJD01000004">
    <property type="protein sequence ID" value="EJN59440.1"/>
    <property type="molecule type" value="Genomic_DNA"/>
</dbReference>
<dbReference type="SUPFAM" id="SSF53335">
    <property type="entry name" value="S-adenosyl-L-methionine-dependent methyltransferases"/>
    <property type="match status" value="1"/>
</dbReference>
<proteinExistence type="predicted"/>
<dbReference type="Pfam" id="PF13489">
    <property type="entry name" value="Methyltransf_23"/>
    <property type="match status" value="1"/>
</dbReference>
<dbReference type="RefSeq" id="WP_009366676.1">
    <property type="nucleotide sequence ID" value="NZ_ALJD01000004.1"/>
</dbReference>
<evidence type="ECO:0000313" key="1">
    <source>
        <dbReference type="EMBL" id="EJN59440.1"/>
    </source>
</evidence>
<dbReference type="eggNOG" id="arCOG03411">
    <property type="taxonomic scope" value="Archaea"/>
</dbReference>
<reference evidence="1 2" key="1">
    <citation type="journal article" date="2012" name="J. Bacteriol.">
        <title>Draft Genome Sequence of the Extremely Halophilic Archaeon Halogranum salarium B-1T.</title>
        <authorList>
            <person name="Kim K.K."/>
            <person name="Lee K.C."/>
            <person name="Lee J.S."/>
        </authorList>
    </citation>
    <scope>NUCLEOTIDE SEQUENCE [LARGE SCALE GENOMIC DNA]</scope>
    <source>
        <strain evidence="1 2">B-1</strain>
    </source>
</reference>
<evidence type="ECO:0008006" key="3">
    <source>
        <dbReference type="Google" id="ProtNLM"/>
    </source>
</evidence>
<accession>J2ZFH0</accession>
<sequence length="328" mass="35142">MPTQDREGLPVEQVALLWAARRSGVLDALLESAGTPEAVAQTTDVTLYAARATVDALETMGFLKQVGTEYEITNRALGFLAKRDVRSIGRLPHALDLFELWAALPETMTTGDTPAKPPNWTRNRLGAHAATDEAVVRACVTAAVREHRRRKRSADHSDPTHVLDLAGGSGVYAREFAARGFDVTLADDAEVVDVVTPLLEPTSVGLEATDLPSLAGFDAERRVDLVFGVDVLRRFSAQTNESLVGEAAERLAPAGTLAFVDTVRRRDDDGDEMSVRVAVDALATGGGGLHDEATVRAWFEDAGLTDVAVRDVPGTDRQVIVGHTPSGR</sequence>
<dbReference type="Proteomes" id="UP000007813">
    <property type="component" value="Unassembled WGS sequence"/>
</dbReference>
<dbReference type="PATRIC" id="fig|1210908.3.peg.1529"/>
<dbReference type="InterPro" id="IPR036388">
    <property type="entry name" value="WH-like_DNA-bd_sf"/>
</dbReference>
<dbReference type="AlphaFoldDB" id="J2ZFH0"/>
<protein>
    <recommendedName>
        <fullName evidence="3">O-methyltransferase domain-containing protein</fullName>
    </recommendedName>
</protein>